<sequence length="51" mass="5559">VLPAISLDGILYVSIVEGSFTTETVNEFIESLLNKMNLFPGPNSVIIMDNC</sequence>
<evidence type="ECO:0008006" key="3">
    <source>
        <dbReference type="Google" id="ProtNLM"/>
    </source>
</evidence>
<reference evidence="1" key="1">
    <citation type="submission" date="2023-03" db="EMBL/GenBank/DDBJ databases">
        <title>Massive genome expansion in bonnet fungi (Mycena s.s.) driven by repeated elements and novel gene families across ecological guilds.</title>
        <authorList>
            <consortium name="Lawrence Berkeley National Laboratory"/>
            <person name="Harder C.B."/>
            <person name="Miyauchi S."/>
            <person name="Viragh M."/>
            <person name="Kuo A."/>
            <person name="Thoen E."/>
            <person name="Andreopoulos B."/>
            <person name="Lu D."/>
            <person name="Skrede I."/>
            <person name="Drula E."/>
            <person name="Henrissat B."/>
            <person name="Morin E."/>
            <person name="Kohler A."/>
            <person name="Barry K."/>
            <person name="LaButti K."/>
            <person name="Morin E."/>
            <person name="Salamov A."/>
            <person name="Lipzen A."/>
            <person name="Mereny Z."/>
            <person name="Hegedus B."/>
            <person name="Baldrian P."/>
            <person name="Stursova M."/>
            <person name="Weitz H."/>
            <person name="Taylor A."/>
            <person name="Grigoriev I.V."/>
            <person name="Nagy L.G."/>
            <person name="Martin F."/>
            <person name="Kauserud H."/>
        </authorList>
    </citation>
    <scope>NUCLEOTIDE SEQUENCE</scope>
    <source>
        <strain evidence="1">CBHHK002</strain>
    </source>
</reference>
<dbReference type="AlphaFoldDB" id="A0AAD7AG90"/>
<feature type="non-terminal residue" evidence="1">
    <location>
        <position position="1"/>
    </location>
</feature>
<gene>
    <name evidence="1" type="ORF">DFH08DRAFT_687312</name>
</gene>
<organism evidence="1 2">
    <name type="scientific">Mycena albidolilacea</name>
    <dbReference type="NCBI Taxonomy" id="1033008"/>
    <lineage>
        <taxon>Eukaryota</taxon>
        <taxon>Fungi</taxon>
        <taxon>Dikarya</taxon>
        <taxon>Basidiomycota</taxon>
        <taxon>Agaricomycotina</taxon>
        <taxon>Agaricomycetes</taxon>
        <taxon>Agaricomycetidae</taxon>
        <taxon>Agaricales</taxon>
        <taxon>Marasmiineae</taxon>
        <taxon>Mycenaceae</taxon>
        <taxon>Mycena</taxon>
    </lineage>
</organism>
<comment type="caution">
    <text evidence="1">The sequence shown here is derived from an EMBL/GenBank/DDBJ whole genome shotgun (WGS) entry which is preliminary data.</text>
</comment>
<keyword evidence="2" id="KW-1185">Reference proteome</keyword>
<proteinExistence type="predicted"/>
<accession>A0AAD7AG90</accession>
<evidence type="ECO:0000313" key="1">
    <source>
        <dbReference type="EMBL" id="KAJ7358005.1"/>
    </source>
</evidence>
<name>A0AAD7AG90_9AGAR</name>
<dbReference type="Proteomes" id="UP001218218">
    <property type="component" value="Unassembled WGS sequence"/>
</dbReference>
<protein>
    <recommendedName>
        <fullName evidence="3">Tc1-like transposase DDE domain-containing protein</fullName>
    </recommendedName>
</protein>
<dbReference type="EMBL" id="JARIHO010000007">
    <property type="protein sequence ID" value="KAJ7358005.1"/>
    <property type="molecule type" value="Genomic_DNA"/>
</dbReference>
<evidence type="ECO:0000313" key="2">
    <source>
        <dbReference type="Proteomes" id="UP001218218"/>
    </source>
</evidence>